<dbReference type="EMBL" id="CAKKNE010000006">
    <property type="protein sequence ID" value="CAH0379852.1"/>
    <property type="molecule type" value="Genomic_DNA"/>
</dbReference>
<dbReference type="Gene3D" id="1.25.40.10">
    <property type="entry name" value="Tetratricopeptide repeat domain"/>
    <property type="match status" value="1"/>
</dbReference>
<dbReference type="Gene3D" id="3.30.40.10">
    <property type="entry name" value="Zinc/RING finger domain, C3HC4 (zinc finger)"/>
    <property type="match status" value="1"/>
</dbReference>
<sequence>MAAWEIRQKELMDELKAMEDSWRKLYKEQKESTIPAGKGKAMLLLALRIKQRWQEFITKRDRGQIVKDHIPNHMVMVDWKIFEAHVACARDYLEADAYRETLKHTQKALDLSDAHGGAWMECVVMNVLNYEKEAWIGLDEESNYLDTATRRAEGMAQLAAVPRDEVVRAFCEVATVQIELDDHQAAIKTARAAIRVEGVRPASRNTARMKLGVALGCAKLTDEALQLLEQCERDWTMSVEGTRWNEQEMVASKALLDKCLEELRRGQANETADTEILMSVEYGNMTETWNKLYQQEGPNGEALLALALRIKQRTTEELDDINWRERPPLFDMAREYLMYADRSVFTSHTRCACNCVDAGAYNATLRHTKCAIELNDAWEDRWREKVVIIVLDCELRALNALGEHSKFLDVATRRANALAEFPNVSGHDRVDALCEVATALMDRGDYAGAAAISRKALAVDAPRVSRQCARFKLGTALMADPQRLKLESALMADPYRKKILSESDRDLDEALRELERCDREWTTADLSDTTWNAEQLAQLRKCLDNNLRLCRRRLAEKQLAETLREDEQLLHPSMNHVMKGDFVKSAESAERTASLLLSGMCNSPGLARFKTSNLPSCQARAFTLTNCFLLDDHRAAGWLGAVQQAVELCEREPLEDACPICLQQLAWPAELEVGTRVTVHGLKKATHRNGDQGVVERLSVGPDQRVQVRFCKNAEPEEGMLTIEEHKAVLRGLLEQIDKPCPNACPEEVRRAAEASLSAGIGCLESKQDAVDEVLKDMLIGDKCEISTLEDIISLAQATSFPDLRRSITNEIARLEASSAAYSLRVRPANLKASKGYIDASRRAFMTNCLHCFHARCIKRFVDETFHEGQQICPVCGEELEFAETLVMCAQMPSWDRPSYVD</sequence>
<dbReference type="InterPro" id="IPR011990">
    <property type="entry name" value="TPR-like_helical_dom_sf"/>
</dbReference>
<comment type="caution">
    <text evidence="1">The sequence shown here is derived from an EMBL/GenBank/DDBJ whole genome shotgun (WGS) entry which is preliminary data.</text>
</comment>
<dbReference type="InterPro" id="IPR013083">
    <property type="entry name" value="Znf_RING/FYVE/PHD"/>
</dbReference>
<dbReference type="SUPFAM" id="SSF48452">
    <property type="entry name" value="TPR-like"/>
    <property type="match status" value="1"/>
</dbReference>
<name>A0A8J2STF6_9STRA</name>
<organism evidence="1 2">
    <name type="scientific">Pelagomonas calceolata</name>
    <dbReference type="NCBI Taxonomy" id="35677"/>
    <lineage>
        <taxon>Eukaryota</taxon>
        <taxon>Sar</taxon>
        <taxon>Stramenopiles</taxon>
        <taxon>Ochrophyta</taxon>
        <taxon>Pelagophyceae</taxon>
        <taxon>Pelagomonadales</taxon>
        <taxon>Pelagomonadaceae</taxon>
        <taxon>Pelagomonas</taxon>
    </lineage>
</organism>
<gene>
    <name evidence="1" type="ORF">PECAL_6P14910</name>
</gene>
<accession>A0A8J2STF6</accession>
<evidence type="ECO:0000313" key="2">
    <source>
        <dbReference type="Proteomes" id="UP000789595"/>
    </source>
</evidence>
<dbReference type="SUPFAM" id="SSF57850">
    <property type="entry name" value="RING/U-box"/>
    <property type="match status" value="1"/>
</dbReference>
<dbReference type="Proteomes" id="UP000789595">
    <property type="component" value="Unassembled WGS sequence"/>
</dbReference>
<evidence type="ECO:0008006" key="3">
    <source>
        <dbReference type="Google" id="ProtNLM"/>
    </source>
</evidence>
<protein>
    <recommendedName>
        <fullName evidence="3">RING-type domain-containing protein</fullName>
    </recommendedName>
</protein>
<keyword evidence="2" id="KW-1185">Reference proteome</keyword>
<reference evidence="1" key="1">
    <citation type="submission" date="2021-11" db="EMBL/GenBank/DDBJ databases">
        <authorList>
            <consortium name="Genoscope - CEA"/>
            <person name="William W."/>
        </authorList>
    </citation>
    <scope>NUCLEOTIDE SEQUENCE</scope>
</reference>
<dbReference type="AlphaFoldDB" id="A0A8J2STF6"/>
<evidence type="ECO:0000313" key="1">
    <source>
        <dbReference type="EMBL" id="CAH0379852.1"/>
    </source>
</evidence>
<proteinExistence type="predicted"/>